<dbReference type="AlphaFoldDB" id="A0A9D2LKB4"/>
<feature type="transmembrane region" description="Helical" evidence="6">
    <location>
        <begin position="363"/>
        <end position="381"/>
    </location>
</feature>
<comment type="caution">
    <text evidence="7">The sequence shown here is derived from an EMBL/GenBank/DDBJ whole genome shotgun (WGS) entry which is preliminary data.</text>
</comment>
<protein>
    <submittedName>
        <fullName evidence="7">Polysaccharide biosynthesis C-terminal domain-containing protein</fullName>
    </submittedName>
</protein>
<feature type="transmembrane region" description="Helical" evidence="6">
    <location>
        <begin position="188"/>
        <end position="212"/>
    </location>
</feature>
<gene>
    <name evidence="7" type="ORF">H9787_10310</name>
</gene>
<dbReference type="EMBL" id="DWZJ01000093">
    <property type="protein sequence ID" value="HJB14085.1"/>
    <property type="molecule type" value="Genomic_DNA"/>
</dbReference>
<evidence type="ECO:0000256" key="1">
    <source>
        <dbReference type="ARBA" id="ARBA00004651"/>
    </source>
</evidence>
<keyword evidence="3 6" id="KW-0812">Transmembrane</keyword>
<feature type="transmembrane region" description="Helical" evidence="6">
    <location>
        <begin position="455"/>
        <end position="477"/>
    </location>
</feature>
<accession>A0A9D2LKB4</accession>
<comment type="subcellular location">
    <subcellularLocation>
        <location evidence="1">Cell membrane</location>
        <topology evidence="1">Multi-pass membrane protein</topology>
    </subcellularLocation>
</comment>
<dbReference type="PANTHER" id="PTHR30250:SF21">
    <property type="entry name" value="LIPID II FLIPPASE MURJ"/>
    <property type="match status" value="1"/>
</dbReference>
<evidence type="ECO:0000313" key="7">
    <source>
        <dbReference type="EMBL" id="HJB14085.1"/>
    </source>
</evidence>
<feature type="transmembrane region" description="Helical" evidence="6">
    <location>
        <begin position="90"/>
        <end position="110"/>
    </location>
</feature>
<keyword evidence="4 6" id="KW-1133">Transmembrane helix</keyword>
<evidence type="ECO:0000313" key="8">
    <source>
        <dbReference type="Proteomes" id="UP000823824"/>
    </source>
</evidence>
<feature type="transmembrane region" description="Helical" evidence="6">
    <location>
        <begin position="163"/>
        <end position="182"/>
    </location>
</feature>
<evidence type="ECO:0000256" key="4">
    <source>
        <dbReference type="ARBA" id="ARBA00022989"/>
    </source>
</evidence>
<proteinExistence type="predicted"/>
<dbReference type="PIRSF" id="PIRSF038958">
    <property type="entry name" value="PG_synth_SpoVB"/>
    <property type="match status" value="1"/>
</dbReference>
<dbReference type="Proteomes" id="UP000823824">
    <property type="component" value="Unassembled WGS sequence"/>
</dbReference>
<feature type="transmembrane region" description="Helical" evidence="6">
    <location>
        <begin position="512"/>
        <end position="533"/>
    </location>
</feature>
<feature type="transmembrane region" description="Helical" evidence="6">
    <location>
        <begin position="323"/>
        <end position="351"/>
    </location>
</feature>
<evidence type="ECO:0000256" key="2">
    <source>
        <dbReference type="ARBA" id="ARBA00022475"/>
    </source>
</evidence>
<name>A0A9D2LKB4_9FIRM</name>
<evidence type="ECO:0000256" key="5">
    <source>
        <dbReference type="ARBA" id="ARBA00023136"/>
    </source>
</evidence>
<keyword evidence="5 6" id="KW-0472">Membrane</keyword>
<keyword evidence="2" id="KW-1003">Cell membrane</keyword>
<feature type="transmembrane region" description="Helical" evidence="6">
    <location>
        <begin position="50"/>
        <end position="69"/>
    </location>
</feature>
<reference evidence="7" key="2">
    <citation type="submission" date="2021-04" db="EMBL/GenBank/DDBJ databases">
        <authorList>
            <person name="Gilroy R."/>
        </authorList>
    </citation>
    <scope>NUCLEOTIDE SEQUENCE</scope>
    <source>
        <strain evidence="7">ChiBcec18-1249</strain>
    </source>
</reference>
<dbReference type="InterPro" id="IPR050833">
    <property type="entry name" value="Poly_Biosynth_Transport"/>
</dbReference>
<dbReference type="PANTHER" id="PTHR30250">
    <property type="entry name" value="PST FAMILY PREDICTED COLANIC ACID TRANSPORTER"/>
    <property type="match status" value="1"/>
</dbReference>
<feature type="transmembrane region" description="Helical" evidence="6">
    <location>
        <begin position="289"/>
        <end position="311"/>
    </location>
</feature>
<reference evidence="7" key="1">
    <citation type="journal article" date="2021" name="PeerJ">
        <title>Extensive microbial diversity within the chicken gut microbiome revealed by metagenomics and culture.</title>
        <authorList>
            <person name="Gilroy R."/>
            <person name="Ravi A."/>
            <person name="Getino M."/>
            <person name="Pursley I."/>
            <person name="Horton D.L."/>
            <person name="Alikhan N.F."/>
            <person name="Baker D."/>
            <person name="Gharbi K."/>
            <person name="Hall N."/>
            <person name="Watson M."/>
            <person name="Adriaenssens E.M."/>
            <person name="Foster-Nyarko E."/>
            <person name="Jarju S."/>
            <person name="Secka A."/>
            <person name="Antonio M."/>
            <person name="Oren A."/>
            <person name="Chaudhuri R.R."/>
            <person name="La Ragione R."/>
            <person name="Hildebrand F."/>
            <person name="Pallen M.J."/>
        </authorList>
    </citation>
    <scope>NUCLEOTIDE SEQUENCE</scope>
    <source>
        <strain evidence="7">ChiBcec18-1249</strain>
    </source>
</reference>
<feature type="transmembrane region" description="Helical" evidence="6">
    <location>
        <begin position="122"/>
        <end position="142"/>
    </location>
</feature>
<sequence>MSNQKKQSFLGSAAILTASALIVKLIGAVYKLPLNNILGGVGKTYFDTAYQIYNLLLTFSTAGLPIAISKLTSQAHAQGRENEKRRIFRASIWMFFLLGVVGTALMAFGAPQLASFQENPMAAQAIRALSPAVFCVCLLACMRGYTQGQGNMTPTAVSQVLEALCKLGIGLPLAWYLVDAGFGLELGAAGAICGVTVGTVLSMLFLAFYLATHRNRTESLDVPTSSGGIIRQILVIGIPITLGNSALSIINLIDTKIVMGRLQDALLLSEDAAAALNGQYRMAMDMPNMVAAFVYPVTMSLVPFAAAALARQDGASANRIVSSAFRIIAILAFPAGIGLSVLATPIMILVLPSQYEDALAAGFHLQLLGIALIFICLMILTNSILQVYGREKLPILTVIIGGITKIVMNYVLVGNPSIGIKGAPISTLCCYLVIVVLNLFFVWKYSPQKPRYLQIFAKPVVAAVLMGGAAWAVFGFASRLLDGAFLSLAEQLSTDPERIQFLARYLTNAASTLLGIFVGVVVYGILIIALRILRAEDVRSIPHGEKVIKLLHLK</sequence>
<dbReference type="InterPro" id="IPR002797">
    <property type="entry name" value="Polysacc_synth"/>
</dbReference>
<evidence type="ECO:0000256" key="6">
    <source>
        <dbReference type="SAM" id="Phobius"/>
    </source>
</evidence>
<feature type="transmembrane region" description="Helical" evidence="6">
    <location>
        <begin position="425"/>
        <end position="443"/>
    </location>
</feature>
<organism evidence="7 8">
    <name type="scientific">Candidatus Oscillibacter excrementigallinarum</name>
    <dbReference type="NCBI Taxonomy" id="2838716"/>
    <lineage>
        <taxon>Bacteria</taxon>
        <taxon>Bacillati</taxon>
        <taxon>Bacillota</taxon>
        <taxon>Clostridia</taxon>
        <taxon>Eubacteriales</taxon>
        <taxon>Oscillospiraceae</taxon>
        <taxon>Oscillibacter</taxon>
    </lineage>
</organism>
<dbReference type="InterPro" id="IPR024923">
    <property type="entry name" value="PG_synth_SpoVB"/>
</dbReference>
<feature type="transmembrane region" description="Helical" evidence="6">
    <location>
        <begin position="393"/>
        <end position="413"/>
    </location>
</feature>
<dbReference type="GO" id="GO:0005886">
    <property type="term" value="C:plasma membrane"/>
    <property type="evidence" value="ECO:0007669"/>
    <property type="project" value="UniProtKB-SubCell"/>
</dbReference>
<feature type="transmembrane region" description="Helical" evidence="6">
    <location>
        <begin position="9"/>
        <end position="30"/>
    </location>
</feature>
<feature type="transmembrane region" description="Helical" evidence="6">
    <location>
        <begin position="233"/>
        <end position="253"/>
    </location>
</feature>
<evidence type="ECO:0000256" key="3">
    <source>
        <dbReference type="ARBA" id="ARBA00022692"/>
    </source>
</evidence>
<dbReference type="Pfam" id="PF01943">
    <property type="entry name" value="Polysacc_synt"/>
    <property type="match status" value="1"/>
</dbReference>
<dbReference type="CDD" id="cd13124">
    <property type="entry name" value="MATE_SpoVB_like"/>
    <property type="match status" value="1"/>
</dbReference>